<organism evidence="1 2">
    <name type="scientific">Hyaloscypha variabilis (strain UAMH 11265 / GT02V1 / F)</name>
    <name type="common">Meliniomyces variabilis</name>
    <dbReference type="NCBI Taxonomy" id="1149755"/>
    <lineage>
        <taxon>Eukaryota</taxon>
        <taxon>Fungi</taxon>
        <taxon>Dikarya</taxon>
        <taxon>Ascomycota</taxon>
        <taxon>Pezizomycotina</taxon>
        <taxon>Leotiomycetes</taxon>
        <taxon>Helotiales</taxon>
        <taxon>Hyaloscyphaceae</taxon>
        <taxon>Hyaloscypha</taxon>
        <taxon>Hyaloscypha variabilis</taxon>
    </lineage>
</organism>
<dbReference type="Proteomes" id="UP000235786">
    <property type="component" value="Unassembled WGS sequence"/>
</dbReference>
<sequence length="101" mass="11846">LARFSGNRPLALFKLRYRDIIITLLYNLNRGPYRILIEFTYEFIKQFLSIKFVLLKIIFDPSLILNPHVFLLSFIFANKAFTALNLKFASQLSGLDIRPSY</sequence>
<dbReference type="AlphaFoldDB" id="A0A2J6QRB2"/>
<keyword evidence="2" id="KW-1185">Reference proteome</keyword>
<dbReference type="Pfam" id="PF11917">
    <property type="entry name" value="DUF3435"/>
    <property type="match status" value="1"/>
</dbReference>
<accession>A0A2J6QRB2</accession>
<evidence type="ECO:0000313" key="1">
    <source>
        <dbReference type="EMBL" id="PMD28800.1"/>
    </source>
</evidence>
<proteinExistence type="predicted"/>
<dbReference type="STRING" id="1149755.A0A2J6QRB2"/>
<protein>
    <submittedName>
        <fullName evidence="1">Uncharacterized protein</fullName>
    </submittedName>
</protein>
<reference evidence="1 2" key="1">
    <citation type="submission" date="2016-04" db="EMBL/GenBank/DDBJ databases">
        <title>A degradative enzymes factory behind the ericoid mycorrhizal symbiosis.</title>
        <authorList>
            <consortium name="DOE Joint Genome Institute"/>
            <person name="Martino E."/>
            <person name="Morin E."/>
            <person name="Grelet G."/>
            <person name="Kuo A."/>
            <person name="Kohler A."/>
            <person name="Daghino S."/>
            <person name="Barry K."/>
            <person name="Choi C."/>
            <person name="Cichocki N."/>
            <person name="Clum A."/>
            <person name="Copeland A."/>
            <person name="Hainaut M."/>
            <person name="Haridas S."/>
            <person name="Labutti K."/>
            <person name="Lindquist E."/>
            <person name="Lipzen A."/>
            <person name="Khouja H.-R."/>
            <person name="Murat C."/>
            <person name="Ohm R."/>
            <person name="Olson A."/>
            <person name="Spatafora J."/>
            <person name="Veneault-Fourrey C."/>
            <person name="Henrissat B."/>
            <person name="Grigoriev I."/>
            <person name="Martin F."/>
            <person name="Perotto S."/>
        </authorList>
    </citation>
    <scope>NUCLEOTIDE SEQUENCE [LARGE SCALE GENOMIC DNA]</scope>
    <source>
        <strain evidence="1 2">F</strain>
    </source>
</reference>
<name>A0A2J6QRB2_HYAVF</name>
<feature type="non-terminal residue" evidence="1">
    <location>
        <position position="1"/>
    </location>
</feature>
<evidence type="ECO:0000313" key="2">
    <source>
        <dbReference type="Proteomes" id="UP000235786"/>
    </source>
</evidence>
<dbReference type="OrthoDB" id="3544487at2759"/>
<dbReference type="EMBL" id="KZ613986">
    <property type="protein sequence ID" value="PMD28800.1"/>
    <property type="molecule type" value="Genomic_DNA"/>
</dbReference>
<gene>
    <name evidence="1" type="ORF">L207DRAFT_446580</name>
</gene>
<dbReference type="InterPro" id="IPR021842">
    <property type="entry name" value="DUF3435"/>
</dbReference>